<name>A0A1T4LWE6_9HYPH</name>
<organism evidence="7 8">
    <name type="scientific">Enhydrobacter aerosaccus</name>
    <dbReference type="NCBI Taxonomy" id="225324"/>
    <lineage>
        <taxon>Bacteria</taxon>
        <taxon>Pseudomonadati</taxon>
        <taxon>Pseudomonadota</taxon>
        <taxon>Alphaproteobacteria</taxon>
        <taxon>Hyphomicrobiales</taxon>
        <taxon>Enhydrobacter</taxon>
    </lineage>
</organism>
<dbReference type="Pfam" id="PF00072">
    <property type="entry name" value="Response_reg"/>
    <property type="match status" value="1"/>
</dbReference>
<feature type="modified residue" description="4-aspartylphosphate" evidence="4">
    <location>
        <position position="53"/>
    </location>
</feature>
<evidence type="ECO:0000313" key="8">
    <source>
        <dbReference type="Proteomes" id="UP000190092"/>
    </source>
</evidence>
<dbReference type="PANTHER" id="PTHR44688:SF16">
    <property type="entry name" value="DNA-BINDING TRANSCRIPTIONAL ACTIVATOR DEVR_DOSR"/>
    <property type="match status" value="1"/>
</dbReference>
<evidence type="ECO:0000256" key="4">
    <source>
        <dbReference type="PROSITE-ProRule" id="PRU00169"/>
    </source>
</evidence>
<dbReference type="SMART" id="SM00421">
    <property type="entry name" value="HTH_LUXR"/>
    <property type="match status" value="1"/>
</dbReference>
<dbReference type="OrthoDB" id="9782655at2"/>
<keyword evidence="3" id="KW-0804">Transcription</keyword>
<dbReference type="Proteomes" id="UP000190092">
    <property type="component" value="Unassembled WGS sequence"/>
</dbReference>
<dbReference type="GO" id="GO:0000160">
    <property type="term" value="P:phosphorelay signal transduction system"/>
    <property type="evidence" value="ECO:0007669"/>
    <property type="project" value="InterPro"/>
</dbReference>
<proteinExistence type="predicted"/>
<dbReference type="Gene3D" id="1.10.10.10">
    <property type="entry name" value="Winged helix-like DNA-binding domain superfamily/Winged helix DNA-binding domain"/>
    <property type="match status" value="1"/>
</dbReference>
<dbReference type="STRING" id="225324.SAMN02745126_01751"/>
<dbReference type="PRINTS" id="PR00038">
    <property type="entry name" value="HTHLUXR"/>
</dbReference>
<dbReference type="InterPro" id="IPR016032">
    <property type="entry name" value="Sig_transdc_resp-reg_C-effctor"/>
</dbReference>
<dbReference type="Pfam" id="PF00196">
    <property type="entry name" value="GerE"/>
    <property type="match status" value="1"/>
</dbReference>
<evidence type="ECO:0000256" key="3">
    <source>
        <dbReference type="ARBA" id="ARBA00023163"/>
    </source>
</evidence>
<evidence type="ECO:0000259" key="5">
    <source>
        <dbReference type="PROSITE" id="PS50043"/>
    </source>
</evidence>
<evidence type="ECO:0000256" key="2">
    <source>
        <dbReference type="ARBA" id="ARBA00023125"/>
    </source>
</evidence>
<gene>
    <name evidence="7" type="ORF">SAMN02745126_01751</name>
</gene>
<dbReference type="InterPro" id="IPR011006">
    <property type="entry name" value="CheY-like_superfamily"/>
</dbReference>
<dbReference type="PANTHER" id="PTHR44688">
    <property type="entry name" value="DNA-BINDING TRANSCRIPTIONAL ACTIVATOR DEVR_DOSR"/>
    <property type="match status" value="1"/>
</dbReference>
<feature type="domain" description="Response regulatory" evidence="6">
    <location>
        <begin position="4"/>
        <end position="117"/>
    </location>
</feature>
<dbReference type="PROSITE" id="PS50043">
    <property type="entry name" value="HTH_LUXR_2"/>
    <property type="match status" value="1"/>
</dbReference>
<accession>A0A1T4LWE6</accession>
<keyword evidence="4" id="KW-0597">Phosphoprotein</keyword>
<feature type="domain" description="HTH luxR-type" evidence="5">
    <location>
        <begin position="133"/>
        <end position="198"/>
    </location>
</feature>
<dbReference type="EMBL" id="FUWJ01000001">
    <property type="protein sequence ID" value="SJZ58977.1"/>
    <property type="molecule type" value="Genomic_DNA"/>
</dbReference>
<dbReference type="Gene3D" id="3.40.50.2300">
    <property type="match status" value="1"/>
</dbReference>
<dbReference type="PROSITE" id="PS50110">
    <property type="entry name" value="RESPONSE_REGULATORY"/>
    <property type="match status" value="1"/>
</dbReference>
<evidence type="ECO:0000256" key="1">
    <source>
        <dbReference type="ARBA" id="ARBA00023015"/>
    </source>
</evidence>
<dbReference type="SUPFAM" id="SSF46894">
    <property type="entry name" value="C-terminal effector domain of the bipartite response regulators"/>
    <property type="match status" value="1"/>
</dbReference>
<dbReference type="SUPFAM" id="SSF52172">
    <property type="entry name" value="CheY-like"/>
    <property type="match status" value="1"/>
</dbReference>
<dbReference type="InterPro" id="IPR000792">
    <property type="entry name" value="Tscrpt_reg_LuxR_C"/>
</dbReference>
<dbReference type="GO" id="GO:0003677">
    <property type="term" value="F:DNA binding"/>
    <property type="evidence" value="ECO:0007669"/>
    <property type="project" value="UniProtKB-KW"/>
</dbReference>
<dbReference type="SMART" id="SM00448">
    <property type="entry name" value="REC"/>
    <property type="match status" value="1"/>
</dbReference>
<dbReference type="GO" id="GO:0006355">
    <property type="term" value="P:regulation of DNA-templated transcription"/>
    <property type="evidence" value="ECO:0007669"/>
    <property type="project" value="InterPro"/>
</dbReference>
<dbReference type="InterPro" id="IPR036388">
    <property type="entry name" value="WH-like_DNA-bd_sf"/>
</dbReference>
<sequence length="217" mass="24140">MADHVYVVDDDDQFRNSLCALIESVGLQVEGWRDPGSLLNRARIERPGCVVLDYRLPSLSGLEVLRLLRQKSSVPAILISAYADVQTAVAAMEMGAATVFEKPVDDNAFLNKLERFCFEDQQRVLKQARCTLVQSKLARLTDTEREVLAQMRLGHSNKMIARNLSKSVKAVERQRQNVVRKLDCTSAMEAVLTVHMCPIHEQSPLNCPGDGCSGVGR</sequence>
<evidence type="ECO:0000313" key="7">
    <source>
        <dbReference type="EMBL" id="SJZ58977.1"/>
    </source>
</evidence>
<keyword evidence="1" id="KW-0805">Transcription regulation</keyword>
<protein>
    <submittedName>
        <fullName evidence="7">Two component transcriptional regulator, LuxR family</fullName>
    </submittedName>
</protein>
<dbReference type="InterPro" id="IPR001789">
    <property type="entry name" value="Sig_transdc_resp-reg_receiver"/>
</dbReference>
<reference evidence="8" key="1">
    <citation type="submission" date="2017-02" db="EMBL/GenBank/DDBJ databases">
        <authorList>
            <person name="Varghese N."/>
            <person name="Submissions S."/>
        </authorList>
    </citation>
    <scope>NUCLEOTIDE SEQUENCE [LARGE SCALE GENOMIC DNA]</scope>
    <source>
        <strain evidence="8">ATCC 27094</strain>
    </source>
</reference>
<evidence type="ECO:0000259" key="6">
    <source>
        <dbReference type="PROSITE" id="PS50110"/>
    </source>
</evidence>
<dbReference type="RefSeq" id="WP_085933346.1">
    <property type="nucleotide sequence ID" value="NZ_FUWJ01000001.1"/>
</dbReference>
<dbReference type="CDD" id="cd06170">
    <property type="entry name" value="LuxR_C_like"/>
    <property type="match status" value="1"/>
</dbReference>
<dbReference type="AlphaFoldDB" id="A0A1T4LWE6"/>
<keyword evidence="8" id="KW-1185">Reference proteome</keyword>
<keyword evidence="2" id="KW-0238">DNA-binding</keyword>